<evidence type="ECO:0000313" key="4">
    <source>
        <dbReference type="Proteomes" id="UP001519887"/>
    </source>
</evidence>
<gene>
    <name evidence="3" type="ORF">K0U00_05460</name>
</gene>
<protein>
    <submittedName>
        <fullName evidence="3">Fibronectin type III domain-containing protein</fullName>
    </submittedName>
</protein>
<dbReference type="Proteomes" id="UP001519887">
    <property type="component" value="Unassembled WGS sequence"/>
</dbReference>
<keyword evidence="4" id="KW-1185">Reference proteome</keyword>
<dbReference type="Gene3D" id="2.60.40.10">
    <property type="entry name" value="Immunoglobulins"/>
    <property type="match status" value="2"/>
</dbReference>
<dbReference type="InterPro" id="IPR050991">
    <property type="entry name" value="ECM_Regulatory_Proteins"/>
</dbReference>
<feature type="domain" description="Fibronectin type-III" evidence="2">
    <location>
        <begin position="101"/>
        <end position="186"/>
    </location>
</feature>
<dbReference type="InterPro" id="IPR003961">
    <property type="entry name" value="FN3_dom"/>
</dbReference>
<dbReference type="Pfam" id="PF00041">
    <property type="entry name" value="fn3"/>
    <property type="match status" value="2"/>
</dbReference>
<evidence type="ECO:0000313" key="3">
    <source>
        <dbReference type="EMBL" id="MBW7453483.1"/>
    </source>
</evidence>
<name>A0ABS7BXW9_9BACL</name>
<dbReference type="PRINTS" id="PR00014">
    <property type="entry name" value="FNTYPEIII"/>
</dbReference>
<dbReference type="CDD" id="cd00063">
    <property type="entry name" value="FN3"/>
    <property type="match status" value="2"/>
</dbReference>
<reference evidence="3 4" key="1">
    <citation type="submission" date="2021-07" db="EMBL/GenBank/DDBJ databases">
        <title>Paenibacillus radiodurans sp. nov., isolated from the southeastern edge of Tengger Desert.</title>
        <authorList>
            <person name="Zhang G."/>
        </authorList>
    </citation>
    <scope>NUCLEOTIDE SEQUENCE [LARGE SCALE GENOMIC DNA]</scope>
    <source>
        <strain evidence="3 4">CCM 7311</strain>
    </source>
</reference>
<dbReference type="InterPro" id="IPR036116">
    <property type="entry name" value="FN3_sf"/>
</dbReference>
<comment type="caution">
    <text evidence="3">The sequence shown here is derived from an EMBL/GenBank/DDBJ whole genome shotgun (WGS) entry which is preliminary data.</text>
</comment>
<dbReference type="SMART" id="SM00060">
    <property type="entry name" value="FN3"/>
    <property type="match status" value="2"/>
</dbReference>
<evidence type="ECO:0000256" key="1">
    <source>
        <dbReference type="ARBA" id="ARBA00022737"/>
    </source>
</evidence>
<dbReference type="InterPro" id="IPR013783">
    <property type="entry name" value="Ig-like_fold"/>
</dbReference>
<dbReference type="EMBL" id="JAHZIK010000079">
    <property type="protein sequence ID" value="MBW7453483.1"/>
    <property type="molecule type" value="Genomic_DNA"/>
</dbReference>
<accession>A0ABS7BXW9</accession>
<dbReference type="PANTHER" id="PTHR46708">
    <property type="entry name" value="TENASCIN"/>
    <property type="match status" value="1"/>
</dbReference>
<dbReference type="PROSITE" id="PS50853">
    <property type="entry name" value="FN3"/>
    <property type="match status" value="2"/>
</dbReference>
<keyword evidence="1" id="KW-0677">Repeat</keyword>
<dbReference type="SUPFAM" id="SSF49265">
    <property type="entry name" value="Fibronectin type III"/>
    <property type="match status" value="2"/>
</dbReference>
<organism evidence="3 4">
    <name type="scientific">Paenibacillus sepulcri</name>
    <dbReference type="NCBI Taxonomy" id="359917"/>
    <lineage>
        <taxon>Bacteria</taxon>
        <taxon>Bacillati</taxon>
        <taxon>Bacillota</taxon>
        <taxon>Bacilli</taxon>
        <taxon>Bacillales</taxon>
        <taxon>Paenibacillaceae</taxon>
        <taxon>Paenibacillus</taxon>
    </lineage>
</organism>
<dbReference type="PANTHER" id="PTHR46708:SF2">
    <property type="entry name" value="FIBRONECTIN TYPE-III DOMAIN-CONTAINING PROTEIN"/>
    <property type="match status" value="1"/>
</dbReference>
<feature type="domain" description="Fibronectin type-III" evidence="2">
    <location>
        <begin position="10"/>
        <end position="99"/>
    </location>
</feature>
<proteinExistence type="predicted"/>
<evidence type="ECO:0000259" key="2">
    <source>
        <dbReference type="PROSITE" id="PS50853"/>
    </source>
</evidence>
<sequence length="230" mass="24676">MVATLKESIAPSNLSLVSFSSTGAKLMWHAPLAKEMIQEYDIYNGTELVEIVPSSITTYTVSEYLPNTEYHFTVKAKDSEGNVSSASNTVTAIFDTQAPTVPSNLKVSGVTATSVNLTWTASIDNVGVTGYEIYKGTTLVGTSASNNYTVTGLNANTSYTFTVKAKDAEGNVSGASNVITVTTLPLFIPSIPIHYVYDSYGRIDYIQISSGRILDYQYDSSGNLIGVIVE</sequence>